<keyword evidence="1" id="KW-1133">Transmembrane helix</keyword>
<proteinExistence type="predicted"/>
<feature type="transmembrane region" description="Helical" evidence="1">
    <location>
        <begin position="130"/>
        <end position="155"/>
    </location>
</feature>
<evidence type="ECO:0000313" key="3">
    <source>
        <dbReference type="Proteomes" id="UP000054007"/>
    </source>
</evidence>
<name>A0A0D7B598_9AGAR</name>
<keyword evidence="3" id="KW-1185">Reference proteome</keyword>
<organism evidence="2 3">
    <name type="scientific">Cylindrobasidium torrendii FP15055 ss-10</name>
    <dbReference type="NCBI Taxonomy" id="1314674"/>
    <lineage>
        <taxon>Eukaryota</taxon>
        <taxon>Fungi</taxon>
        <taxon>Dikarya</taxon>
        <taxon>Basidiomycota</taxon>
        <taxon>Agaricomycotina</taxon>
        <taxon>Agaricomycetes</taxon>
        <taxon>Agaricomycetidae</taxon>
        <taxon>Agaricales</taxon>
        <taxon>Marasmiineae</taxon>
        <taxon>Physalacriaceae</taxon>
        <taxon>Cylindrobasidium</taxon>
    </lineage>
</organism>
<evidence type="ECO:0000313" key="2">
    <source>
        <dbReference type="EMBL" id="KIY64686.1"/>
    </source>
</evidence>
<accession>A0A0D7B598</accession>
<feature type="transmembrane region" description="Helical" evidence="1">
    <location>
        <begin position="72"/>
        <end position="92"/>
    </location>
</feature>
<sequence>MSANNHGNQNQISVLENATVKHTIDTYRSGAASIAVVSTLLATIAVALLGIINDDKDSIGASSSRVGDMLYVMSFSAILFNVASTIGSFIILKELLQLPHKDTSLIPGTLTYVGLKVLGRVGLPKHRFRVLVGYVAITSSLGAASVFGQIMIYVWVTQHVPGRGVKYAMTALCGILCLPLLVIHTRVFQPRDD</sequence>
<feature type="transmembrane region" description="Helical" evidence="1">
    <location>
        <begin position="167"/>
        <end position="188"/>
    </location>
</feature>
<dbReference type="Proteomes" id="UP000054007">
    <property type="component" value="Unassembled WGS sequence"/>
</dbReference>
<evidence type="ECO:0000256" key="1">
    <source>
        <dbReference type="SAM" id="Phobius"/>
    </source>
</evidence>
<feature type="transmembrane region" description="Helical" evidence="1">
    <location>
        <begin position="31"/>
        <end position="52"/>
    </location>
</feature>
<dbReference type="AlphaFoldDB" id="A0A0D7B598"/>
<reference evidence="2 3" key="1">
    <citation type="journal article" date="2015" name="Fungal Genet. Biol.">
        <title>Evolution of novel wood decay mechanisms in Agaricales revealed by the genome sequences of Fistulina hepatica and Cylindrobasidium torrendii.</title>
        <authorList>
            <person name="Floudas D."/>
            <person name="Held B.W."/>
            <person name="Riley R."/>
            <person name="Nagy L.G."/>
            <person name="Koehler G."/>
            <person name="Ransdell A.S."/>
            <person name="Younus H."/>
            <person name="Chow J."/>
            <person name="Chiniquy J."/>
            <person name="Lipzen A."/>
            <person name="Tritt A."/>
            <person name="Sun H."/>
            <person name="Haridas S."/>
            <person name="LaButti K."/>
            <person name="Ohm R.A."/>
            <person name="Kues U."/>
            <person name="Blanchette R.A."/>
            <person name="Grigoriev I.V."/>
            <person name="Minto R.E."/>
            <person name="Hibbett D.S."/>
        </authorList>
    </citation>
    <scope>NUCLEOTIDE SEQUENCE [LARGE SCALE GENOMIC DNA]</scope>
    <source>
        <strain evidence="2 3">FP15055 ss-10</strain>
    </source>
</reference>
<protein>
    <submittedName>
        <fullName evidence="2">Uncharacterized protein</fullName>
    </submittedName>
</protein>
<gene>
    <name evidence="2" type="ORF">CYLTODRAFT_88146</name>
</gene>
<keyword evidence="1" id="KW-0812">Transmembrane</keyword>
<keyword evidence="1" id="KW-0472">Membrane</keyword>
<dbReference type="EMBL" id="KN880623">
    <property type="protein sequence ID" value="KIY64686.1"/>
    <property type="molecule type" value="Genomic_DNA"/>
</dbReference>